<reference evidence="2" key="1">
    <citation type="journal article" date="2020" name="Stud. Mycol.">
        <title>101 Dothideomycetes genomes: a test case for predicting lifestyles and emergence of pathogens.</title>
        <authorList>
            <person name="Haridas S."/>
            <person name="Albert R."/>
            <person name="Binder M."/>
            <person name="Bloem J."/>
            <person name="Labutti K."/>
            <person name="Salamov A."/>
            <person name="Andreopoulos B."/>
            <person name="Baker S."/>
            <person name="Barry K."/>
            <person name="Bills G."/>
            <person name="Bluhm B."/>
            <person name="Cannon C."/>
            <person name="Castanera R."/>
            <person name="Culley D."/>
            <person name="Daum C."/>
            <person name="Ezra D."/>
            <person name="Gonzalez J."/>
            <person name="Henrissat B."/>
            <person name="Kuo A."/>
            <person name="Liang C."/>
            <person name="Lipzen A."/>
            <person name="Lutzoni F."/>
            <person name="Magnuson J."/>
            <person name="Mondo S."/>
            <person name="Nolan M."/>
            <person name="Ohm R."/>
            <person name="Pangilinan J."/>
            <person name="Park H.-J."/>
            <person name="Ramirez L."/>
            <person name="Alfaro M."/>
            <person name="Sun H."/>
            <person name="Tritt A."/>
            <person name="Yoshinaga Y."/>
            <person name="Zwiers L.-H."/>
            <person name="Turgeon B."/>
            <person name="Goodwin S."/>
            <person name="Spatafora J."/>
            <person name="Crous P."/>
            <person name="Grigoriev I."/>
        </authorList>
    </citation>
    <scope>NUCLEOTIDE SEQUENCE</scope>
    <source>
        <strain evidence="2">CBS 121739</strain>
    </source>
</reference>
<evidence type="ECO:0000256" key="1">
    <source>
        <dbReference type="SAM" id="MobiDB-lite"/>
    </source>
</evidence>
<dbReference type="RefSeq" id="XP_033594996.1">
    <property type="nucleotide sequence ID" value="XM_033748611.1"/>
</dbReference>
<keyword evidence="3" id="KW-1185">Reference proteome</keyword>
<gene>
    <name evidence="2" type="ORF">EJ05DRAFT_515575</name>
</gene>
<name>A0A6A6VPI4_9PEZI</name>
<organism evidence="2 3">
    <name type="scientific">Pseudovirgaria hyperparasitica</name>
    <dbReference type="NCBI Taxonomy" id="470096"/>
    <lineage>
        <taxon>Eukaryota</taxon>
        <taxon>Fungi</taxon>
        <taxon>Dikarya</taxon>
        <taxon>Ascomycota</taxon>
        <taxon>Pezizomycotina</taxon>
        <taxon>Dothideomycetes</taxon>
        <taxon>Dothideomycetes incertae sedis</taxon>
        <taxon>Acrospermales</taxon>
        <taxon>Acrospermaceae</taxon>
        <taxon>Pseudovirgaria</taxon>
    </lineage>
</organism>
<protein>
    <submittedName>
        <fullName evidence="2">Uncharacterized protein</fullName>
    </submittedName>
</protein>
<sequence>MKGDTGALKHSFGEGLASPVEVSSSRELSLVAVCNAPVDDGSYDHAWEYAYRNSYSITELKGLECIMTNTTVHRDWREEQNFFPVHEIVFGRSSKLLKTELDEIRAPYLPRCETCGRRGTIKHYLALFPDLHDQRQTLINATKTSDTSRWLHEPVRRSARGDGRQQSSSSFSTPHPQPRLP</sequence>
<dbReference type="Proteomes" id="UP000799437">
    <property type="component" value="Unassembled WGS sequence"/>
</dbReference>
<proteinExistence type="predicted"/>
<feature type="compositionally biased region" description="Polar residues" evidence="1">
    <location>
        <begin position="164"/>
        <end position="174"/>
    </location>
</feature>
<feature type="region of interest" description="Disordered" evidence="1">
    <location>
        <begin position="149"/>
        <end position="181"/>
    </location>
</feature>
<evidence type="ECO:0000313" key="3">
    <source>
        <dbReference type="Proteomes" id="UP000799437"/>
    </source>
</evidence>
<dbReference type="AlphaFoldDB" id="A0A6A6VPI4"/>
<dbReference type="GeneID" id="54489665"/>
<feature type="compositionally biased region" description="Basic and acidic residues" evidence="1">
    <location>
        <begin position="149"/>
        <end position="163"/>
    </location>
</feature>
<dbReference type="EMBL" id="ML996610">
    <property type="protein sequence ID" value="KAF2752538.1"/>
    <property type="molecule type" value="Genomic_DNA"/>
</dbReference>
<evidence type="ECO:0000313" key="2">
    <source>
        <dbReference type="EMBL" id="KAF2752538.1"/>
    </source>
</evidence>
<accession>A0A6A6VPI4</accession>